<dbReference type="PROSITE" id="PS51123">
    <property type="entry name" value="OMPA_2"/>
    <property type="match status" value="1"/>
</dbReference>
<evidence type="ECO:0000313" key="4">
    <source>
        <dbReference type="EMBL" id="MBT1697294.1"/>
    </source>
</evidence>
<evidence type="ECO:0000313" key="5">
    <source>
        <dbReference type="Proteomes" id="UP001319200"/>
    </source>
</evidence>
<dbReference type="InterPro" id="IPR036737">
    <property type="entry name" value="OmpA-like_sf"/>
</dbReference>
<feature type="signal peptide" evidence="2">
    <location>
        <begin position="1"/>
        <end position="22"/>
    </location>
</feature>
<proteinExistence type="predicted"/>
<accession>A0AAP2DKR0</accession>
<keyword evidence="5" id="KW-1185">Reference proteome</keyword>
<feature type="chain" id="PRO_5042861877" evidence="2">
    <location>
        <begin position="23"/>
        <end position="394"/>
    </location>
</feature>
<dbReference type="SUPFAM" id="SSF103088">
    <property type="entry name" value="OmpA-like"/>
    <property type="match status" value="1"/>
</dbReference>
<evidence type="ECO:0000259" key="3">
    <source>
        <dbReference type="PROSITE" id="PS51123"/>
    </source>
</evidence>
<dbReference type="AlphaFoldDB" id="A0AAP2DKR0"/>
<dbReference type="GO" id="GO:0016020">
    <property type="term" value="C:membrane"/>
    <property type="evidence" value="ECO:0007669"/>
    <property type="project" value="UniProtKB-UniRule"/>
</dbReference>
<name>A0AAP2DKR0_9BACT</name>
<keyword evidence="2" id="KW-0732">Signal</keyword>
<dbReference type="EMBL" id="JAHESF010000008">
    <property type="protein sequence ID" value="MBT1697294.1"/>
    <property type="molecule type" value="Genomic_DNA"/>
</dbReference>
<dbReference type="InterPro" id="IPR006665">
    <property type="entry name" value="OmpA-like"/>
</dbReference>
<organism evidence="4 5">
    <name type="scientific">Chryseosolibacter histidini</name>
    <dbReference type="NCBI Taxonomy" id="2782349"/>
    <lineage>
        <taxon>Bacteria</taxon>
        <taxon>Pseudomonadati</taxon>
        <taxon>Bacteroidota</taxon>
        <taxon>Cytophagia</taxon>
        <taxon>Cytophagales</taxon>
        <taxon>Chryseotaleaceae</taxon>
        <taxon>Chryseosolibacter</taxon>
    </lineage>
</organism>
<dbReference type="Proteomes" id="UP001319200">
    <property type="component" value="Unassembled WGS sequence"/>
</dbReference>
<protein>
    <submittedName>
        <fullName evidence="4">OmpA family protein</fullName>
    </submittedName>
</protein>
<evidence type="ECO:0000256" key="2">
    <source>
        <dbReference type="SAM" id="SignalP"/>
    </source>
</evidence>
<dbReference type="RefSeq" id="WP_254163164.1">
    <property type="nucleotide sequence ID" value="NZ_JAHESF010000008.1"/>
</dbReference>
<dbReference type="CDD" id="cd07185">
    <property type="entry name" value="OmpA_C-like"/>
    <property type="match status" value="1"/>
</dbReference>
<dbReference type="Gene3D" id="3.30.1330.60">
    <property type="entry name" value="OmpA-like domain"/>
    <property type="match status" value="1"/>
</dbReference>
<gene>
    <name evidence="4" type="ORF">KK083_10430</name>
</gene>
<evidence type="ECO:0000256" key="1">
    <source>
        <dbReference type="PROSITE-ProRule" id="PRU00473"/>
    </source>
</evidence>
<sequence length="394" mass="44188">MRPICSLVILIGVSFCSYSQSAFTSASKGYYTIVGAFAIKENAVKYNASLQKSGIHSACGYLTSRNIYYVYTLKDANVSVCLKEMRELRKKSEFWDTWVKYIDVNATNTTEIRIVEEPSTPAPETTPVLTASVAPTTIAIAEEPEGPEQQIIIPDKVTLGNTEIFLSLYNARNDRVAEGNIQVIDTDRGRLISEVKGNTYLILPDPKSKTGNISLICDVVGYRKIQKEINFNQPLADTSFIEQMGTSIIAHFELVPYQRGDIRVLYNIYFYNDAAVMMPESRFELNGLETMMKDNPTLHIRLHGHTNGNYHGKIIRRNPDGDFFSVAQDARTTVGSAKELSESRAEVIRDYLISRGIDGSRIEVKAWGGKRPLYDKNSANAKKNIRVEVEIVKE</sequence>
<reference evidence="4 5" key="1">
    <citation type="submission" date="2021-05" db="EMBL/GenBank/DDBJ databases">
        <title>A Polyphasic approach of four new species of the genus Ohtaekwangia: Ohtaekwangia histidinii sp. nov., Ohtaekwangia cretensis sp. nov., Ohtaekwangia indiensis sp. nov., Ohtaekwangia reichenbachii sp. nov. from diverse environment.</title>
        <authorList>
            <person name="Octaviana S."/>
        </authorList>
    </citation>
    <scope>NUCLEOTIDE SEQUENCE [LARGE SCALE GENOMIC DNA]</scope>
    <source>
        <strain evidence="4 5">PWU4</strain>
    </source>
</reference>
<keyword evidence="1" id="KW-0472">Membrane</keyword>
<dbReference type="Pfam" id="PF00691">
    <property type="entry name" value="OmpA"/>
    <property type="match status" value="1"/>
</dbReference>
<feature type="domain" description="OmpA-like" evidence="3">
    <location>
        <begin position="257"/>
        <end position="394"/>
    </location>
</feature>
<comment type="caution">
    <text evidence="4">The sequence shown here is derived from an EMBL/GenBank/DDBJ whole genome shotgun (WGS) entry which is preliminary data.</text>
</comment>